<reference evidence="9" key="1">
    <citation type="journal article" date="2019" name="Int. J. Syst. Evol. Microbiol.">
        <title>The Global Catalogue of Microorganisms (GCM) 10K type strain sequencing project: providing services to taxonomists for standard genome sequencing and annotation.</title>
        <authorList>
            <consortium name="The Broad Institute Genomics Platform"/>
            <consortium name="The Broad Institute Genome Sequencing Center for Infectious Disease"/>
            <person name="Wu L."/>
            <person name="Ma J."/>
        </authorList>
    </citation>
    <scope>NUCLEOTIDE SEQUENCE [LARGE SCALE GENOMIC DNA]</scope>
    <source>
        <strain evidence="9">JCM 17326</strain>
    </source>
</reference>
<dbReference type="InterPro" id="IPR029063">
    <property type="entry name" value="SAM-dependent_MTases_sf"/>
</dbReference>
<evidence type="ECO:0000256" key="2">
    <source>
        <dbReference type="ARBA" id="ARBA00022603"/>
    </source>
</evidence>
<dbReference type="Pfam" id="PF20473">
    <property type="entry name" value="MmeI_Mtase"/>
    <property type="match status" value="1"/>
</dbReference>
<evidence type="ECO:0000256" key="3">
    <source>
        <dbReference type="ARBA" id="ARBA00022679"/>
    </source>
</evidence>
<dbReference type="InterPro" id="IPR050953">
    <property type="entry name" value="N4_N6_ade-DNA_methylase"/>
</dbReference>
<dbReference type="EMBL" id="BAABDQ010000014">
    <property type="protein sequence ID" value="GAA3572658.1"/>
    <property type="molecule type" value="Genomic_DNA"/>
</dbReference>
<dbReference type="PANTHER" id="PTHR33841">
    <property type="entry name" value="DNA METHYLTRANSFERASE YEEA-RELATED"/>
    <property type="match status" value="1"/>
</dbReference>
<proteinExistence type="predicted"/>
<name>A0ABP6XVE5_9ACTN</name>
<keyword evidence="3" id="KW-0808">Transferase</keyword>
<evidence type="ECO:0000259" key="7">
    <source>
        <dbReference type="Pfam" id="PF20473"/>
    </source>
</evidence>
<keyword evidence="9" id="KW-1185">Reference proteome</keyword>
<dbReference type="GO" id="GO:0008168">
    <property type="term" value="F:methyltransferase activity"/>
    <property type="evidence" value="ECO:0007669"/>
    <property type="project" value="UniProtKB-KW"/>
</dbReference>
<organism evidence="8 9">
    <name type="scientific">Nonomuraea rosea</name>
    <dbReference type="NCBI Taxonomy" id="638574"/>
    <lineage>
        <taxon>Bacteria</taxon>
        <taxon>Bacillati</taxon>
        <taxon>Actinomycetota</taxon>
        <taxon>Actinomycetes</taxon>
        <taxon>Streptosporangiales</taxon>
        <taxon>Streptosporangiaceae</taxon>
        <taxon>Nonomuraea</taxon>
    </lineage>
</organism>
<dbReference type="EC" id="2.1.1.72" evidence="1"/>
<evidence type="ECO:0000313" key="9">
    <source>
        <dbReference type="Proteomes" id="UP001500630"/>
    </source>
</evidence>
<dbReference type="Proteomes" id="UP001500630">
    <property type="component" value="Unassembled WGS sequence"/>
</dbReference>
<evidence type="ECO:0000313" key="8">
    <source>
        <dbReference type="EMBL" id="GAA3572658.1"/>
    </source>
</evidence>
<dbReference type="InterPro" id="IPR011639">
    <property type="entry name" value="MethylTrfase_TaqI-like_dom"/>
</dbReference>
<evidence type="ECO:0000256" key="1">
    <source>
        <dbReference type="ARBA" id="ARBA00011900"/>
    </source>
</evidence>
<dbReference type="InterPro" id="IPR046816">
    <property type="entry name" value="MmeI_Mtase"/>
</dbReference>
<sequence length="1642" mass="184821">MTTTMAFNSITNQGEYISSHYLAALMKNDLEGLRKRWRQAEKTGLNTGGTGPFSSAQGLKALGQRFFARRDRVAEQLGENPSWEALTDPQITGQVCELNDEVLRALAYSGLGDGEGTWLRRADLDVVFLDQHRQIPVALAVTGTGGLELVALDATWAADPDGIADEEGCRLTRPIKLDGNQIIENAGKAIEFLFGCEEAPRYVLLLAGNVVLLADAKAWPKGYLAVNLSQALHARDDKPGGELETVAALFGAESLINHEGQAALSDLVDKGHKHAVSVSKELREALRQSVELVAQEILDRVHEQGADHEDLGDDLARRLTEQSLRYLYRILFLLYAEARPELGILPGKHEAYKEGYGLARLGETVSYDLPEEAERGLYFHDSLGLLFTLVDQGYQPSAAMRYVLDEEGNEIAVGGENIRFEPLKSTLFRPDRTPLIGEQVRVGPKIVDTRLRNKCLWQVLNLLMISPEQGRGRGQRQGQRGFISYAQLGINQLGAVYEGLMSYTGFFAPEDVHEVAQTVKSSGRGADGVEKEKPDPSKGTWIVPVIRSGEYAKYLVRRTDPITGEQKPITHEKGSFVYRLSGRERQRSASYYTPEVLTACTVKHALAELLTETTTSRNILDITVCEPALGSGAFLNEAINQLADRYMELAQHEQDVKLLPEQLERETQKVKAYIALHNCYGVDLNATAVELAEVSVWLNVMHEGLQAPWFGLHLRRGNSLIGARRAVYHADQLKLGAWRTSPPTDRPLLCDGENQVVDQLDESEIHHFLLPAQGWGAVVNASQATELAKEERTKLMAWRTQIRKPITDKATQKRLTALGQRVERLWELTRKRIAASEAEIRRHIEVWGVDPAHPLPEPPAIPTSREKIVDELYEDEKSPYNRLKTVMDAWCSLWFWPVGQGAEIEPPTLGEWIDFCEAVLGIEPEKAKAVTSKEKKHGNPHFDDRYGLFEPGSGFEARAEEDANDRFVARCLPMSRVAIDERFAWWSVLTEIARNEGFFHWELEFAHVFGNGGFDLQVGNPPWVRPVWDDKLALAEYEPWFSLQEKIPEAAFKRRRAEVLMELDAVKGYLFDLNSWAGLNEHLGSMIEHPMLAGVQTNLYTNFMERVWRSMRSSGRDGIAALIHEEQHFGDPAGGDFRAQTYPRLRRHFQFGNNILLFEEVDNNKNFGVNVYGQPREINFTQMARLVHPSVIEDSLEHGGDGEIPGIQHPSGGWDRRPHAARVITVTETMLADWAAFADPEGTSATHARGLRPVTVVDNDAIRALGRFDERLGKYPHYWTRGLEEDKSKENATVVAKSSFPETWSDAVLQGPHFTVATPFAKEPNQNCRSNKDYTSWDLTKLDEAVIPRTNYARLCDPDEFVARQRYWGDIPSRDYWRVAWRRMIVAGTERTHHATLLMPGPTHVDAVHTLALADQRKTAVVAGLWASIPLDFICKVSGTSKVNIELARQFPAPLSHPLTRPLLLRTLRLNCLTRDYAPLWEELFDSSWLDDRWTGSIQERVGLQDVEPEWTMATPLRTDYDRRLALVEIDALVALMLGLSAEQLCAIYRSQFAVLRKYEWEMFFAPEGHKIGAETHNRSVRQTEAEAAIVKAWKKAQLSDAPEPTLPEGWVKPDREAETTGAYVEFQRRLDMGQYPEVVEP</sequence>
<evidence type="ECO:0000256" key="4">
    <source>
        <dbReference type="ARBA" id="ARBA00022691"/>
    </source>
</evidence>
<keyword evidence="4" id="KW-0949">S-adenosyl-L-methionine</keyword>
<dbReference type="Gene3D" id="3.40.50.150">
    <property type="entry name" value="Vaccinia Virus protein VP39"/>
    <property type="match status" value="2"/>
</dbReference>
<comment type="catalytic activity">
    <reaction evidence="5">
        <text>a 2'-deoxyadenosine in DNA + S-adenosyl-L-methionine = an N(6)-methyl-2'-deoxyadenosine in DNA + S-adenosyl-L-homocysteine + H(+)</text>
        <dbReference type="Rhea" id="RHEA:15197"/>
        <dbReference type="Rhea" id="RHEA-COMP:12418"/>
        <dbReference type="Rhea" id="RHEA-COMP:12419"/>
        <dbReference type="ChEBI" id="CHEBI:15378"/>
        <dbReference type="ChEBI" id="CHEBI:57856"/>
        <dbReference type="ChEBI" id="CHEBI:59789"/>
        <dbReference type="ChEBI" id="CHEBI:90615"/>
        <dbReference type="ChEBI" id="CHEBI:90616"/>
        <dbReference type="EC" id="2.1.1.72"/>
    </reaction>
</comment>
<feature type="domain" description="Type II methyltransferase M.TaqI-like" evidence="6">
    <location>
        <begin position="991"/>
        <end position="1027"/>
    </location>
</feature>
<evidence type="ECO:0000256" key="5">
    <source>
        <dbReference type="ARBA" id="ARBA00047942"/>
    </source>
</evidence>
<dbReference type="RefSeq" id="WP_345567181.1">
    <property type="nucleotide sequence ID" value="NZ_BAABDQ010000014.1"/>
</dbReference>
<dbReference type="PANTHER" id="PTHR33841:SF1">
    <property type="entry name" value="DNA METHYLTRANSFERASE A"/>
    <property type="match status" value="1"/>
</dbReference>
<dbReference type="GO" id="GO:0032259">
    <property type="term" value="P:methylation"/>
    <property type="evidence" value="ECO:0007669"/>
    <property type="project" value="UniProtKB-KW"/>
</dbReference>
<dbReference type="Pfam" id="PF07669">
    <property type="entry name" value="Eco57I"/>
    <property type="match status" value="1"/>
</dbReference>
<keyword evidence="2 8" id="KW-0489">Methyltransferase</keyword>
<gene>
    <name evidence="8" type="ORF">GCM10022419_061960</name>
</gene>
<evidence type="ECO:0000259" key="6">
    <source>
        <dbReference type="Pfam" id="PF07669"/>
    </source>
</evidence>
<feature type="domain" description="MmeI-like DNA-methyltransferase" evidence="7">
    <location>
        <begin position="617"/>
        <end position="699"/>
    </location>
</feature>
<accession>A0ABP6XVE5</accession>
<comment type="caution">
    <text evidence="8">The sequence shown here is derived from an EMBL/GenBank/DDBJ whole genome shotgun (WGS) entry which is preliminary data.</text>
</comment>
<protein>
    <recommendedName>
        <fullName evidence="1">site-specific DNA-methyltransferase (adenine-specific)</fullName>
        <ecNumber evidence="1">2.1.1.72</ecNumber>
    </recommendedName>
</protein>
<dbReference type="SUPFAM" id="SSF53335">
    <property type="entry name" value="S-adenosyl-L-methionine-dependent methyltransferases"/>
    <property type="match status" value="1"/>
</dbReference>